<name>A0A2H3DQU6_ARMGA</name>
<accession>A0A2H3DQU6</accession>
<protein>
    <submittedName>
        <fullName evidence="1">Uncharacterized protein</fullName>
    </submittedName>
</protein>
<sequence>MLDDTGWAVSEIGGPVVRVNDTELILAGLALLGRHTACPTSEPTRRGARRRGSRRDTRRVWIEYGSRIPGRLARILGHAVVVALVVEVEADVWWTGDDAVWVKVAIEMGGEAVGAVAFVEESDEGAEDDETAIPPMVPPTMAPVWKEEEEAAEEVEGDARTVEVEGRLMDNCLSVATRAGCGHELVEGGTKIDDDELLFGMVLDVDGGNVDDNDVVAVVRGSVVIELSDVGWVLADDVVVREGVVTAVVVDCGGVLGAARVRTSDHR</sequence>
<gene>
    <name evidence="1" type="ORF">ARMGADRAFT_1162433</name>
</gene>
<dbReference type="Proteomes" id="UP000217790">
    <property type="component" value="Unassembled WGS sequence"/>
</dbReference>
<proteinExistence type="predicted"/>
<evidence type="ECO:0000313" key="1">
    <source>
        <dbReference type="EMBL" id="PBK97581.1"/>
    </source>
</evidence>
<organism evidence="1 2">
    <name type="scientific">Armillaria gallica</name>
    <name type="common">Bulbous honey fungus</name>
    <name type="synonym">Armillaria bulbosa</name>
    <dbReference type="NCBI Taxonomy" id="47427"/>
    <lineage>
        <taxon>Eukaryota</taxon>
        <taxon>Fungi</taxon>
        <taxon>Dikarya</taxon>
        <taxon>Basidiomycota</taxon>
        <taxon>Agaricomycotina</taxon>
        <taxon>Agaricomycetes</taxon>
        <taxon>Agaricomycetidae</taxon>
        <taxon>Agaricales</taxon>
        <taxon>Marasmiineae</taxon>
        <taxon>Physalacriaceae</taxon>
        <taxon>Armillaria</taxon>
    </lineage>
</organism>
<keyword evidence="2" id="KW-1185">Reference proteome</keyword>
<dbReference type="InParanoid" id="A0A2H3DQU6"/>
<dbReference type="AlphaFoldDB" id="A0A2H3DQU6"/>
<reference evidence="2" key="1">
    <citation type="journal article" date="2017" name="Nat. Ecol. Evol.">
        <title>Genome expansion and lineage-specific genetic innovations in the forest pathogenic fungi Armillaria.</title>
        <authorList>
            <person name="Sipos G."/>
            <person name="Prasanna A.N."/>
            <person name="Walter M.C."/>
            <person name="O'Connor E."/>
            <person name="Balint B."/>
            <person name="Krizsan K."/>
            <person name="Kiss B."/>
            <person name="Hess J."/>
            <person name="Varga T."/>
            <person name="Slot J."/>
            <person name="Riley R."/>
            <person name="Boka B."/>
            <person name="Rigling D."/>
            <person name="Barry K."/>
            <person name="Lee J."/>
            <person name="Mihaltcheva S."/>
            <person name="LaButti K."/>
            <person name="Lipzen A."/>
            <person name="Waldron R."/>
            <person name="Moloney N.M."/>
            <person name="Sperisen C."/>
            <person name="Kredics L."/>
            <person name="Vagvoelgyi C."/>
            <person name="Patrignani A."/>
            <person name="Fitzpatrick D."/>
            <person name="Nagy I."/>
            <person name="Doyle S."/>
            <person name="Anderson J.B."/>
            <person name="Grigoriev I.V."/>
            <person name="Gueldener U."/>
            <person name="Muensterkoetter M."/>
            <person name="Nagy L.G."/>
        </authorList>
    </citation>
    <scope>NUCLEOTIDE SEQUENCE [LARGE SCALE GENOMIC DNA]</scope>
    <source>
        <strain evidence="2">Ar21-2</strain>
    </source>
</reference>
<evidence type="ECO:0000313" key="2">
    <source>
        <dbReference type="Proteomes" id="UP000217790"/>
    </source>
</evidence>
<dbReference type="EMBL" id="KZ293649">
    <property type="protein sequence ID" value="PBK97581.1"/>
    <property type="molecule type" value="Genomic_DNA"/>
</dbReference>